<feature type="transmembrane region" description="Helical" evidence="1">
    <location>
        <begin position="32"/>
        <end position="54"/>
    </location>
</feature>
<dbReference type="Proteomes" id="UP000266188">
    <property type="component" value="Unassembled WGS sequence"/>
</dbReference>
<protein>
    <submittedName>
        <fullName evidence="2">Uncharacterized protein</fullName>
    </submittedName>
</protein>
<organism evidence="2 3">
    <name type="scientific">Aspergillus sclerotialis</name>
    <dbReference type="NCBI Taxonomy" id="2070753"/>
    <lineage>
        <taxon>Eukaryota</taxon>
        <taxon>Fungi</taxon>
        <taxon>Dikarya</taxon>
        <taxon>Ascomycota</taxon>
        <taxon>Pezizomycotina</taxon>
        <taxon>Eurotiomycetes</taxon>
        <taxon>Eurotiomycetidae</taxon>
        <taxon>Eurotiales</taxon>
        <taxon>Aspergillaceae</taxon>
        <taxon>Aspergillus</taxon>
        <taxon>Aspergillus subgen. Polypaecilum</taxon>
    </lineage>
</organism>
<dbReference type="EMBL" id="MVGC01000079">
    <property type="protein sequence ID" value="RJE24494.1"/>
    <property type="molecule type" value="Genomic_DNA"/>
</dbReference>
<keyword evidence="3" id="KW-1185">Reference proteome</keyword>
<keyword evidence="1" id="KW-0472">Membrane</keyword>
<accession>A0A3A2ZYQ3</accession>
<comment type="caution">
    <text evidence="2">The sequence shown here is derived from an EMBL/GenBank/DDBJ whole genome shotgun (WGS) entry which is preliminary data.</text>
</comment>
<keyword evidence="1" id="KW-1133">Transmembrane helix</keyword>
<gene>
    <name evidence="2" type="ORF">PHISCL_03186</name>
</gene>
<dbReference type="AlphaFoldDB" id="A0A3A2ZYQ3"/>
<evidence type="ECO:0000313" key="2">
    <source>
        <dbReference type="EMBL" id="RJE24494.1"/>
    </source>
</evidence>
<sequence length="116" mass="13075">MPYYVHVISIFTFAGAFSCSWFGQYLSSVKAAILWTGYVFSVMFLMLLSPTLYVERKKTDEEGNEITLRCQLVGLKACEMNLDVEGIEKGLYDPPDGNIHPGLHDECRHGPALLRI</sequence>
<evidence type="ECO:0000313" key="3">
    <source>
        <dbReference type="Proteomes" id="UP000266188"/>
    </source>
</evidence>
<name>A0A3A2ZYQ3_9EURO</name>
<dbReference type="OrthoDB" id="4269184at2759"/>
<proteinExistence type="predicted"/>
<keyword evidence="1" id="KW-0812">Transmembrane</keyword>
<feature type="transmembrane region" description="Helical" evidence="1">
    <location>
        <begin position="7"/>
        <end position="26"/>
    </location>
</feature>
<reference evidence="3" key="1">
    <citation type="submission" date="2017-02" db="EMBL/GenBank/DDBJ databases">
        <authorList>
            <person name="Tafer H."/>
            <person name="Lopandic K."/>
        </authorList>
    </citation>
    <scope>NUCLEOTIDE SEQUENCE [LARGE SCALE GENOMIC DNA]</scope>
    <source>
        <strain evidence="3">CBS 366.77</strain>
    </source>
</reference>
<evidence type="ECO:0000256" key="1">
    <source>
        <dbReference type="SAM" id="Phobius"/>
    </source>
</evidence>